<dbReference type="InterPro" id="IPR007527">
    <property type="entry name" value="Znf_SWIM"/>
</dbReference>
<dbReference type="AlphaFoldDB" id="A0AAU8ICN9"/>
<name>A0AAU8ICN9_9BACL</name>
<keyword evidence="1" id="KW-0479">Metal-binding</keyword>
<dbReference type="Pfam" id="PF04434">
    <property type="entry name" value="SWIM"/>
    <property type="match status" value="1"/>
</dbReference>
<gene>
    <name evidence="3" type="ORF">ABNN70_08395</name>
</gene>
<sequence>MKGLISIHDPQLADWLIHFSGTIDRTKFSRGYDFCRRNRVWDYHASQTSIHANVEDRHSEFCQVDIRWDAARSDPAGPLPRYMDKRTFHCSCGGELPCEHIAAVIIYRISELDKSKKVQKISAVLPVNDDFEYQRMLSVFGKQIKKQTPAFTRFDPSKLRIRPDFQKEACRLIETAMKSMREDP</sequence>
<reference evidence="3" key="1">
    <citation type="submission" date="2024-06" db="EMBL/GenBank/DDBJ databases">
        <authorList>
            <person name="Fan A."/>
            <person name="Zhang F.Y."/>
            <person name="Zhang L."/>
        </authorList>
    </citation>
    <scope>NUCLEOTIDE SEQUENCE</scope>
    <source>
        <strain evidence="3">Y61</strain>
    </source>
</reference>
<dbReference type="GO" id="GO:0008270">
    <property type="term" value="F:zinc ion binding"/>
    <property type="evidence" value="ECO:0007669"/>
    <property type="project" value="UniProtKB-KW"/>
</dbReference>
<keyword evidence="1" id="KW-0863">Zinc-finger</keyword>
<organism evidence="3">
    <name type="scientific">Sporolactobacillus sp. Y61</name>
    <dbReference type="NCBI Taxonomy" id="3160863"/>
    <lineage>
        <taxon>Bacteria</taxon>
        <taxon>Bacillati</taxon>
        <taxon>Bacillota</taxon>
        <taxon>Bacilli</taxon>
        <taxon>Bacillales</taxon>
        <taxon>Sporolactobacillaceae</taxon>
        <taxon>Sporolactobacillus</taxon>
    </lineage>
</organism>
<keyword evidence="1" id="KW-0862">Zinc</keyword>
<dbReference type="PROSITE" id="PS50966">
    <property type="entry name" value="ZF_SWIM"/>
    <property type="match status" value="1"/>
</dbReference>
<proteinExistence type="predicted"/>
<accession>A0AAU8ICN9</accession>
<dbReference type="EMBL" id="CP159510">
    <property type="protein sequence ID" value="XCJ15751.1"/>
    <property type="molecule type" value="Genomic_DNA"/>
</dbReference>
<evidence type="ECO:0000313" key="3">
    <source>
        <dbReference type="EMBL" id="XCJ15751.1"/>
    </source>
</evidence>
<feature type="domain" description="SWIM-type" evidence="2">
    <location>
        <begin position="82"/>
        <end position="109"/>
    </location>
</feature>
<dbReference type="RefSeq" id="WP_129928676.1">
    <property type="nucleotide sequence ID" value="NZ_CP159510.1"/>
</dbReference>
<protein>
    <submittedName>
        <fullName evidence="3">SWIM zinc finger family protein</fullName>
    </submittedName>
</protein>
<evidence type="ECO:0000256" key="1">
    <source>
        <dbReference type="PROSITE-ProRule" id="PRU00325"/>
    </source>
</evidence>
<evidence type="ECO:0000259" key="2">
    <source>
        <dbReference type="PROSITE" id="PS50966"/>
    </source>
</evidence>